<organism evidence="1 2">
    <name type="scientific">Nocardia panacis</name>
    <dbReference type="NCBI Taxonomy" id="2340916"/>
    <lineage>
        <taxon>Bacteria</taxon>
        <taxon>Bacillati</taxon>
        <taxon>Actinomycetota</taxon>
        <taxon>Actinomycetes</taxon>
        <taxon>Mycobacteriales</taxon>
        <taxon>Nocardiaceae</taxon>
        <taxon>Nocardia</taxon>
    </lineage>
</organism>
<keyword evidence="2" id="KW-1185">Reference proteome</keyword>
<accession>A0A3A4KT52</accession>
<sequence length="125" mass="13533">MAEVLALYSRSGDAASLADVRRAVTAAMVGGVSYEEIAADAGLGDPLELLAFIDESSAPAILARIAVLREERAKALDRDIRIKELMAREAPKARSRTGLSEVQLAKNFGVQRTVLRNWLGKPVVW</sequence>
<evidence type="ECO:0000313" key="2">
    <source>
        <dbReference type="Proteomes" id="UP000266677"/>
    </source>
</evidence>
<gene>
    <name evidence="1" type="ORF">D5S18_03060</name>
</gene>
<reference evidence="1 2" key="1">
    <citation type="submission" date="2018-09" db="EMBL/GenBank/DDBJ databases">
        <title>YIM PH21274 draft genome.</title>
        <authorList>
            <person name="Miao C."/>
        </authorList>
    </citation>
    <scope>NUCLEOTIDE SEQUENCE [LARGE SCALE GENOMIC DNA]</scope>
    <source>
        <strain evidence="1 2">YIM PH 21724</strain>
    </source>
</reference>
<evidence type="ECO:0000313" key="1">
    <source>
        <dbReference type="EMBL" id="RJO79325.1"/>
    </source>
</evidence>
<dbReference type="EMBL" id="QZFU01000010">
    <property type="protein sequence ID" value="RJO79325.1"/>
    <property type="molecule type" value="Genomic_DNA"/>
</dbReference>
<proteinExistence type="predicted"/>
<dbReference type="Proteomes" id="UP000266677">
    <property type="component" value="Unassembled WGS sequence"/>
</dbReference>
<name>A0A3A4KT52_9NOCA</name>
<comment type="caution">
    <text evidence="1">The sequence shown here is derived from an EMBL/GenBank/DDBJ whole genome shotgun (WGS) entry which is preliminary data.</text>
</comment>
<protein>
    <submittedName>
        <fullName evidence="1">Uncharacterized protein</fullName>
    </submittedName>
</protein>
<dbReference type="AlphaFoldDB" id="A0A3A4KT52"/>